<accession>A0ABR3FHL9</accession>
<feature type="transmembrane region" description="Helical" evidence="1">
    <location>
        <begin position="39"/>
        <end position="58"/>
    </location>
</feature>
<keyword evidence="3" id="KW-1185">Reference proteome</keyword>
<feature type="transmembrane region" description="Helical" evidence="1">
    <location>
        <begin position="6"/>
        <end position="27"/>
    </location>
</feature>
<feature type="transmembrane region" description="Helical" evidence="1">
    <location>
        <begin position="260"/>
        <end position="279"/>
    </location>
</feature>
<keyword evidence="1" id="KW-0472">Membrane</keyword>
<feature type="transmembrane region" description="Helical" evidence="1">
    <location>
        <begin position="127"/>
        <end position="148"/>
    </location>
</feature>
<dbReference type="Proteomes" id="UP001465976">
    <property type="component" value="Unassembled WGS sequence"/>
</dbReference>
<feature type="transmembrane region" description="Helical" evidence="1">
    <location>
        <begin position="168"/>
        <end position="190"/>
    </location>
</feature>
<name>A0ABR3FHL9_9AGAR</name>
<gene>
    <name evidence="2" type="ORF">V5O48_007134</name>
</gene>
<organism evidence="2 3">
    <name type="scientific">Marasmius crinis-equi</name>
    <dbReference type="NCBI Taxonomy" id="585013"/>
    <lineage>
        <taxon>Eukaryota</taxon>
        <taxon>Fungi</taxon>
        <taxon>Dikarya</taxon>
        <taxon>Basidiomycota</taxon>
        <taxon>Agaricomycotina</taxon>
        <taxon>Agaricomycetes</taxon>
        <taxon>Agaricomycetidae</taxon>
        <taxon>Agaricales</taxon>
        <taxon>Marasmiineae</taxon>
        <taxon>Marasmiaceae</taxon>
        <taxon>Marasmius</taxon>
    </lineage>
</organism>
<feature type="transmembrane region" description="Helical" evidence="1">
    <location>
        <begin position="230"/>
        <end position="254"/>
    </location>
</feature>
<evidence type="ECO:0000256" key="1">
    <source>
        <dbReference type="SAM" id="Phobius"/>
    </source>
</evidence>
<reference evidence="2 3" key="1">
    <citation type="submission" date="2024-02" db="EMBL/GenBank/DDBJ databases">
        <title>A draft genome for the cacao thread blight pathogen Marasmius crinis-equi.</title>
        <authorList>
            <person name="Cohen S.P."/>
            <person name="Baruah I.K."/>
            <person name="Amoako-Attah I."/>
            <person name="Bukari Y."/>
            <person name="Meinhardt L.W."/>
            <person name="Bailey B.A."/>
        </authorList>
    </citation>
    <scope>NUCLEOTIDE SEQUENCE [LARGE SCALE GENOMIC DNA]</scope>
    <source>
        <strain evidence="2 3">GH-76</strain>
    </source>
</reference>
<evidence type="ECO:0000313" key="2">
    <source>
        <dbReference type="EMBL" id="KAL0574836.1"/>
    </source>
</evidence>
<evidence type="ECO:0000313" key="3">
    <source>
        <dbReference type="Proteomes" id="UP001465976"/>
    </source>
</evidence>
<sequence length="372" mass="41894">MRRWPLNLIIHLKVAYGVALTLLVHCATTYHDHIRKSRVASFQMAYICVMFVFGSIYLGTTTRTIELAYVLNRNFPGGPTQYDRHIFSEPITVAGLVPFFAANWMSDALLLWRLSVVFRSCRYHTPVLIFPVLLFVISLAMSIVTMVYSTRPNASFWSTNATQFALGYYSLTVAFTILSTGLLITRLLVFRSRFTRHLGRAPLCSVALQSVLTQTSPEKGKQHTQKYVDISAMLIESSSLYTVWSILFLGLYVANNPVQYIFLASINEVQIISPLLILIRVFKGTAWRPCTECTLTSMRFQENCNIRTDLEGTRDEDSERDVIAVHVEVIKQGQGAVSQTQEERIGTKMTCGCETGEKAGSEMEKMVHQGVG</sequence>
<comment type="caution">
    <text evidence="2">The sequence shown here is derived from an EMBL/GenBank/DDBJ whole genome shotgun (WGS) entry which is preliminary data.</text>
</comment>
<protein>
    <submittedName>
        <fullName evidence="2">Uncharacterized protein</fullName>
    </submittedName>
</protein>
<proteinExistence type="predicted"/>
<keyword evidence="1" id="KW-1133">Transmembrane helix</keyword>
<keyword evidence="1" id="KW-0812">Transmembrane</keyword>
<dbReference type="EMBL" id="JBAHYK010000361">
    <property type="protein sequence ID" value="KAL0574836.1"/>
    <property type="molecule type" value="Genomic_DNA"/>
</dbReference>
<feature type="transmembrane region" description="Helical" evidence="1">
    <location>
        <begin position="91"/>
        <end position="115"/>
    </location>
</feature>